<name>A0ABX4YJP2_9LEPT</name>
<keyword evidence="1" id="KW-0175">Coiled coil</keyword>
<feature type="coiled-coil region" evidence="1">
    <location>
        <begin position="687"/>
        <end position="752"/>
    </location>
</feature>
<keyword evidence="2" id="KW-0540">Nuclease</keyword>
<accession>A0ABX4YJP2</accession>
<protein>
    <submittedName>
        <fullName evidence="2">Exonuclease SbcCD, C subunit</fullName>
    </submittedName>
</protein>
<dbReference type="Gene3D" id="3.40.50.300">
    <property type="entry name" value="P-loop containing nucleotide triphosphate hydrolases"/>
    <property type="match status" value="2"/>
</dbReference>
<feature type="coiled-coil region" evidence="1">
    <location>
        <begin position="225"/>
        <end position="252"/>
    </location>
</feature>
<dbReference type="Proteomes" id="UP000094669">
    <property type="component" value="Unassembled WGS sequence"/>
</dbReference>
<dbReference type="Pfam" id="PF13555">
    <property type="entry name" value="AAA_29"/>
    <property type="match status" value="1"/>
</dbReference>
<organism evidence="2 3">
    <name type="scientific">Leptospira inadai serovar Lyme</name>
    <dbReference type="NCBI Taxonomy" id="293084"/>
    <lineage>
        <taxon>Bacteria</taxon>
        <taxon>Pseudomonadati</taxon>
        <taxon>Spirochaetota</taxon>
        <taxon>Spirochaetia</taxon>
        <taxon>Leptospirales</taxon>
        <taxon>Leptospiraceae</taxon>
        <taxon>Leptospira</taxon>
    </lineage>
</organism>
<feature type="coiled-coil region" evidence="1">
    <location>
        <begin position="316"/>
        <end position="373"/>
    </location>
</feature>
<dbReference type="RefSeq" id="WP_010413219.1">
    <property type="nucleotide sequence ID" value="NZ_MCRM02000006.1"/>
</dbReference>
<dbReference type="GO" id="GO:0004527">
    <property type="term" value="F:exonuclease activity"/>
    <property type="evidence" value="ECO:0007669"/>
    <property type="project" value="UniProtKB-KW"/>
</dbReference>
<dbReference type="EMBL" id="MCRM02000006">
    <property type="protein sequence ID" value="PNV75487.1"/>
    <property type="molecule type" value="Genomic_DNA"/>
</dbReference>
<keyword evidence="2" id="KW-0378">Hydrolase</keyword>
<dbReference type="CDD" id="cd00267">
    <property type="entry name" value="ABC_ATPase"/>
    <property type="match status" value="2"/>
</dbReference>
<sequence length="1118" mass="131033">MADLFSPGEIAFNTGYRLKSLEILNWGTFHGKIWKLNAEGETFLLTGLNGSGKSTLVDAILTLLVPSTKRNYNLASGLESKKRDRSEKSYVEGHYDRSSSGSEGILKIRGKQEECYSVLSAVFDAKGKFPSVRIAQIFWFESGELRRIYLISEASLDFEKDLVLRNRTIKELRSDLKNLGARLYDNFKAYGVDFRKAVGLESEKAIDLFNQIVAIKSLGVLNEFVREHMLEARDKRSRIDELDRNFSDLNETYEAILSAREQLRLLEPIEKKAFEYGDWKNKAEEIQDLISFTPQYFTQKKYELHKIKEQDYIHDLSRVQDRLKELNSLTESLKEEERALYYSLENNDTQKRISDLKRKFEDIQSNLNRRRIERKKYSEYLLKLDLEDVLIEETFYSNVRKAGDKFSNSASAREEIRSRLADLKVQWKESESEFNSVQSELEYLKKNPENLPRYVSSMRERISDAIGIPPKKFPFICELIRVKESEKEWTGALERLLHNFGLRMLVAEEDFEKFSSYVNSSDLNGKLVFSKMVTSTGPILHPKDKDEVFYKLEIKPSLTKFQKEWLEAQILREFGHICGDLQRLKKEEKALTKQGLVKSGKIRHEKDDRKNINDARNYILGWNNQEKIAALESDFARLGQEIYKIEANIEKVKEDETRNDVLRDDLKSFLRFEQFSQIDDQSLEEPLERTRKEIQELEVLSEEYGKLKEQYESAKARFSEAEGREKETTKEFTLLEERLSNLRKEMEDLTFRMKEFDPERSVRLEPVLKERLGDIIFNLESISEKERKFSEDFVKERAYFREKMDFIAEELNKGMDRYVKRFREDADREELSVSISNVAGFAKLTERIRKDRLPEFQEKFRSMMSDKVAKQILEFKAELEDDVTEIKIRIDDLNKSLRYLDYSKGKSYIQIRYFETKDREIIGSTGFKELLRDSIPDMGDNSNNEEKFSRIRELLGKLKGENGSDRWSRFVTDPRNWLDFQAAEFQRDTDEIIRIYDSSAGKSGGQTVKLAYTVLASAIAYQFKIREPNSFRFVVIDEMFNNLDNENSRYAMDLFRQLGLQLLVVTPMDKIAVVEPYVQSVYFVKNNSDGNESKVYPITKEKLHSEEEGMDDRKAGNF</sequence>
<evidence type="ECO:0000256" key="1">
    <source>
        <dbReference type="SAM" id="Coils"/>
    </source>
</evidence>
<comment type="caution">
    <text evidence="2">The sequence shown here is derived from an EMBL/GenBank/DDBJ whole genome shotgun (WGS) entry which is preliminary data.</text>
</comment>
<evidence type="ECO:0000313" key="2">
    <source>
        <dbReference type="EMBL" id="PNV75487.1"/>
    </source>
</evidence>
<keyword evidence="3" id="KW-1185">Reference proteome</keyword>
<gene>
    <name evidence="2" type="ORF">BES34_007525</name>
</gene>
<dbReference type="InterPro" id="IPR027417">
    <property type="entry name" value="P-loop_NTPase"/>
</dbReference>
<evidence type="ECO:0000313" key="3">
    <source>
        <dbReference type="Proteomes" id="UP000094669"/>
    </source>
</evidence>
<dbReference type="SUPFAM" id="SSF52540">
    <property type="entry name" value="P-loop containing nucleoside triphosphate hydrolases"/>
    <property type="match status" value="1"/>
</dbReference>
<proteinExistence type="predicted"/>
<reference evidence="2" key="1">
    <citation type="submission" date="2018-01" db="EMBL/GenBank/DDBJ databases">
        <title>Genomic characterization of Leptospira inadai serogroup Lyme isolated from captured rat in Brazil and comparative analysis with human reference strain.</title>
        <authorList>
            <person name="Moreno L.Z."/>
            <person name="Loureiro A.P."/>
            <person name="Miraglia F."/>
            <person name="Kremer F.S."/>
            <person name="Eslabao M.R."/>
            <person name="Dellagostin O.A."/>
            <person name="Lilenbaum W."/>
            <person name="Moreno A.M."/>
        </authorList>
    </citation>
    <scope>NUCLEOTIDE SEQUENCE [LARGE SCALE GENOMIC DNA]</scope>
    <source>
        <strain evidence="2">M34/99</strain>
    </source>
</reference>
<dbReference type="Pfam" id="PF13558">
    <property type="entry name" value="SbcC_Walker_B"/>
    <property type="match status" value="1"/>
</dbReference>
<keyword evidence="2" id="KW-0269">Exonuclease</keyword>